<name>A0A0F9SSS3_9ZZZZ</name>
<organism evidence="1">
    <name type="scientific">marine sediment metagenome</name>
    <dbReference type="NCBI Taxonomy" id="412755"/>
    <lineage>
        <taxon>unclassified sequences</taxon>
        <taxon>metagenomes</taxon>
        <taxon>ecological metagenomes</taxon>
    </lineage>
</organism>
<accession>A0A0F9SSS3</accession>
<reference evidence="1" key="1">
    <citation type="journal article" date="2015" name="Nature">
        <title>Complex archaea that bridge the gap between prokaryotes and eukaryotes.</title>
        <authorList>
            <person name="Spang A."/>
            <person name="Saw J.H."/>
            <person name="Jorgensen S.L."/>
            <person name="Zaremba-Niedzwiedzka K."/>
            <person name="Martijn J."/>
            <person name="Lind A.E."/>
            <person name="van Eijk R."/>
            <person name="Schleper C."/>
            <person name="Guy L."/>
            <person name="Ettema T.J."/>
        </authorList>
    </citation>
    <scope>NUCLEOTIDE SEQUENCE</scope>
</reference>
<sequence length="30" mass="3530">MYNANNELYLFPSAFKKSVIQKILELVKNN</sequence>
<proteinExistence type="predicted"/>
<gene>
    <name evidence="1" type="ORF">LCGC14_0815780</name>
</gene>
<protein>
    <submittedName>
        <fullName evidence="1">Uncharacterized protein</fullName>
    </submittedName>
</protein>
<dbReference type="EMBL" id="LAZR01002264">
    <property type="protein sequence ID" value="KKN32258.1"/>
    <property type="molecule type" value="Genomic_DNA"/>
</dbReference>
<dbReference type="AlphaFoldDB" id="A0A0F9SSS3"/>
<evidence type="ECO:0000313" key="1">
    <source>
        <dbReference type="EMBL" id="KKN32258.1"/>
    </source>
</evidence>
<comment type="caution">
    <text evidence="1">The sequence shown here is derived from an EMBL/GenBank/DDBJ whole genome shotgun (WGS) entry which is preliminary data.</text>
</comment>